<reference evidence="2 3" key="1">
    <citation type="submission" date="2016-10" db="EMBL/GenBank/DDBJ databases">
        <authorList>
            <person name="de Groot N.N."/>
        </authorList>
    </citation>
    <scope>NUCLEOTIDE SEQUENCE [LARGE SCALE GENOMIC DNA]</scope>
    <source>
        <strain evidence="2 3">DSM 11443</strain>
    </source>
</reference>
<name>A0A1I1SPW4_9RHOB</name>
<evidence type="ECO:0000256" key="1">
    <source>
        <dbReference type="SAM" id="SignalP"/>
    </source>
</evidence>
<feature type="signal peptide" evidence="1">
    <location>
        <begin position="1"/>
        <end position="23"/>
    </location>
</feature>
<protein>
    <submittedName>
        <fullName evidence="2">Uncharacterized protein</fullName>
    </submittedName>
</protein>
<dbReference type="RefSeq" id="WP_177209371.1">
    <property type="nucleotide sequence ID" value="NZ_FOMW01000001.1"/>
</dbReference>
<feature type="chain" id="PRO_5011750084" evidence="1">
    <location>
        <begin position="24"/>
        <end position="178"/>
    </location>
</feature>
<gene>
    <name evidence="2" type="ORF">SAMN04488523_10112</name>
</gene>
<evidence type="ECO:0000313" key="3">
    <source>
        <dbReference type="Proteomes" id="UP000198977"/>
    </source>
</evidence>
<sequence length="178" mass="20218">MKTHFFRFVLFLFFILLPRTGFAAEIEPFVGSYAGQVVSESDGKSLQRDLNVVIEATKTGFVLTWTTNILKSDGRTKDRTYKVEFTPSKRASIYESSMKKDLFGNGVPLDPMAGEPFVWARVAGDTLSVFSLFIDEVGEYEIQEYHRTLVDAGLELVFERTRNGKSEKAIRTILLRQD</sequence>
<keyword evidence="3" id="KW-1185">Reference proteome</keyword>
<keyword evidence="1" id="KW-0732">Signal</keyword>
<organism evidence="2 3">
    <name type="scientific">Sulfitobacter brevis</name>
    <dbReference type="NCBI Taxonomy" id="74348"/>
    <lineage>
        <taxon>Bacteria</taxon>
        <taxon>Pseudomonadati</taxon>
        <taxon>Pseudomonadota</taxon>
        <taxon>Alphaproteobacteria</taxon>
        <taxon>Rhodobacterales</taxon>
        <taxon>Roseobacteraceae</taxon>
        <taxon>Sulfitobacter</taxon>
    </lineage>
</organism>
<dbReference type="EMBL" id="FOMW01000001">
    <property type="protein sequence ID" value="SFD45080.1"/>
    <property type="molecule type" value="Genomic_DNA"/>
</dbReference>
<evidence type="ECO:0000313" key="2">
    <source>
        <dbReference type="EMBL" id="SFD45080.1"/>
    </source>
</evidence>
<accession>A0A1I1SPW4</accession>
<dbReference type="Proteomes" id="UP000198977">
    <property type="component" value="Unassembled WGS sequence"/>
</dbReference>
<dbReference type="STRING" id="74348.SAMN04488523_10112"/>
<dbReference type="AlphaFoldDB" id="A0A1I1SPW4"/>
<proteinExistence type="predicted"/>